<feature type="domain" description="Tyrosinase copper-binding" evidence="3">
    <location>
        <begin position="297"/>
        <end position="308"/>
    </location>
</feature>
<organism evidence="4 5">
    <name type="scientific">Bradyrhizobium oligotrophicum S58</name>
    <dbReference type="NCBI Taxonomy" id="1245469"/>
    <lineage>
        <taxon>Bacteria</taxon>
        <taxon>Pseudomonadati</taxon>
        <taxon>Pseudomonadota</taxon>
        <taxon>Alphaproteobacteria</taxon>
        <taxon>Hyphomicrobiales</taxon>
        <taxon>Nitrobacteraceae</taxon>
        <taxon>Bradyrhizobium</taxon>
    </lineage>
</organism>
<evidence type="ECO:0000313" key="5">
    <source>
        <dbReference type="Proteomes" id="UP000011841"/>
    </source>
</evidence>
<sequence length="530" mass="57537">MATAAMAAAGTVISPAPGRAAAKYRRYSVTSPEGQKMLASYAKGVAAMLQLPASHPQNWFRNAFIHLMDCPHGNWWFYVWHRGYLGYFEQSIRALSGDDNFALPYWDWTELAEIPAGMFDGVLTPTDKAYQPFTANLAVFTSFIKPTLADYWNGLSKDQRGQLDIRGYKSIDAVWNDVTGFSPSANAGISGNEAFATTCASRYLSRDNPKLDAKTAYDVSPFVIMAGLLPTDFYNADNYLSFTSSKTASHNTQPNGTTKFSTLEGLPHNKVHNYIGGVGPLDPGPYGNMTNFLSPVDPIFFLHHSNMDRLWDVWTRKQKRLNLPYLPQGSDLKTFSDEPFLFYADGKGGYVGPSKAGDYISTDRFDYDYAPGFGEDIVNPPAVASAPQAKPQQGSVKANAGTVKIPGDALEAHLAATRPQPLMAQITLPRPSGYSTVREFDVLVNAPANVTQVTADSPYYAGTIAFFGAMMPGMVMTMDATFAVPLPKKQEAFTALRAAPNQPLSIRIVPSGGVGAAPALKSLSVGPLRP</sequence>
<dbReference type="AlphaFoldDB" id="M4ZV73"/>
<dbReference type="Pfam" id="PF00264">
    <property type="entry name" value="Tyrosinase"/>
    <property type="match status" value="1"/>
</dbReference>
<dbReference type="PATRIC" id="fig|1245469.3.peg.4344"/>
<dbReference type="InterPro" id="IPR008922">
    <property type="entry name" value="Di-copper_centre_dom_sf"/>
</dbReference>
<accession>M4ZV73</accession>
<evidence type="ECO:0000259" key="3">
    <source>
        <dbReference type="PROSITE" id="PS00498"/>
    </source>
</evidence>
<evidence type="ECO:0000256" key="1">
    <source>
        <dbReference type="ARBA" id="ARBA00022723"/>
    </source>
</evidence>
<reference evidence="4 5" key="1">
    <citation type="journal article" date="2013" name="Appl. Environ. Microbiol.">
        <title>Genome analysis suggests that the soil oligotrophic bacterium Agromonas oligotrophica (Bradyrhizobium oligotrophicum) is a nitrogen-fixing symbiont of Aeschynomene indica.</title>
        <authorList>
            <person name="Okubo T."/>
            <person name="Fukushima S."/>
            <person name="Itakura M."/>
            <person name="Oshima K."/>
            <person name="Longtonglang A."/>
            <person name="Teaumroong N."/>
            <person name="Mitsui H."/>
            <person name="Hattori M."/>
            <person name="Hattori R."/>
            <person name="Hattori T."/>
            <person name="Minamisawa K."/>
        </authorList>
    </citation>
    <scope>NUCLEOTIDE SEQUENCE [LARGE SCALE GENOMIC DNA]</scope>
    <source>
        <strain evidence="4 5">S58</strain>
    </source>
</reference>
<dbReference type="PRINTS" id="PR00092">
    <property type="entry name" value="TYROSINASE"/>
</dbReference>
<keyword evidence="2" id="KW-0186">Copper</keyword>
<name>M4ZV73_9BRAD</name>
<dbReference type="Gene3D" id="1.10.1280.10">
    <property type="entry name" value="Di-copper center containing domain from catechol oxidase"/>
    <property type="match status" value="1"/>
</dbReference>
<dbReference type="InterPro" id="IPR002227">
    <property type="entry name" value="Tyrosinase_Cu-bd"/>
</dbReference>
<dbReference type="PROSITE" id="PS00498">
    <property type="entry name" value="TYROSINASE_2"/>
    <property type="match status" value="1"/>
</dbReference>
<evidence type="ECO:0000313" key="4">
    <source>
        <dbReference type="EMBL" id="BAM90230.1"/>
    </source>
</evidence>
<protein>
    <submittedName>
        <fullName evidence="4">Tyrosinase</fullName>
    </submittedName>
</protein>
<dbReference type="SUPFAM" id="SSF48056">
    <property type="entry name" value="Di-copper centre-containing domain"/>
    <property type="match status" value="1"/>
</dbReference>
<gene>
    <name evidence="4" type="ORF">S58_42440</name>
</gene>
<dbReference type="GO" id="GO:0016491">
    <property type="term" value="F:oxidoreductase activity"/>
    <property type="evidence" value="ECO:0007669"/>
    <property type="project" value="InterPro"/>
</dbReference>
<dbReference type="EMBL" id="AP012603">
    <property type="protein sequence ID" value="BAM90230.1"/>
    <property type="molecule type" value="Genomic_DNA"/>
</dbReference>
<dbReference type="eggNOG" id="ENOG502Z8GH">
    <property type="taxonomic scope" value="Bacteria"/>
</dbReference>
<dbReference type="HOGENOM" id="CLU_035036_0_0_5"/>
<dbReference type="PANTHER" id="PTHR11474:SF76">
    <property type="entry name" value="SHKT DOMAIN-CONTAINING PROTEIN"/>
    <property type="match status" value="1"/>
</dbReference>
<dbReference type="GO" id="GO:0046872">
    <property type="term" value="F:metal ion binding"/>
    <property type="evidence" value="ECO:0007669"/>
    <property type="project" value="UniProtKB-KW"/>
</dbReference>
<dbReference type="KEGG" id="aol:S58_42440"/>
<evidence type="ECO:0000256" key="2">
    <source>
        <dbReference type="ARBA" id="ARBA00023008"/>
    </source>
</evidence>
<dbReference type="InterPro" id="IPR050316">
    <property type="entry name" value="Tyrosinase/Hemocyanin"/>
</dbReference>
<proteinExistence type="predicted"/>
<keyword evidence="1" id="KW-0479">Metal-binding</keyword>
<dbReference type="PANTHER" id="PTHR11474">
    <property type="entry name" value="TYROSINASE FAMILY MEMBER"/>
    <property type="match status" value="1"/>
</dbReference>
<dbReference type="Proteomes" id="UP000011841">
    <property type="component" value="Chromosome"/>
</dbReference>
<keyword evidence="5" id="KW-1185">Reference proteome</keyword>
<dbReference type="STRING" id="1245469.S58_42440"/>